<dbReference type="Pfam" id="PF14522">
    <property type="entry name" value="Cytochrome_C7"/>
    <property type="match status" value="1"/>
</dbReference>
<reference evidence="3" key="1">
    <citation type="submission" date="2016-10" db="EMBL/GenBank/DDBJ databases">
        <authorList>
            <person name="Varghese N."/>
            <person name="Submissions S."/>
        </authorList>
    </citation>
    <scope>NUCLEOTIDE SEQUENCE [LARGE SCALE GENOMIC DNA]</scope>
    <source>
        <strain evidence="3">DSM 23317</strain>
    </source>
</reference>
<dbReference type="EMBL" id="FNEM01000006">
    <property type="protein sequence ID" value="SDJ28605.1"/>
    <property type="molecule type" value="Genomic_DNA"/>
</dbReference>
<feature type="domain" description="Cytochrome c7-like" evidence="1">
    <location>
        <begin position="251"/>
        <end position="308"/>
    </location>
</feature>
<dbReference type="InterPro" id="IPR010181">
    <property type="entry name" value="CGCAxxGCC_motif"/>
</dbReference>
<dbReference type="Gene3D" id="3.90.10.10">
    <property type="entry name" value="Cytochrome C3"/>
    <property type="match status" value="1"/>
</dbReference>
<evidence type="ECO:0000259" key="1">
    <source>
        <dbReference type="Pfam" id="PF14522"/>
    </source>
</evidence>
<dbReference type="InterPro" id="IPR036280">
    <property type="entry name" value="Multihaem_cyt_sf"/>
</dbReference>
<dbReference type="Proteomes" id="UP000199527">
    <property type="component" value="Unassembled WGS sequence"/>
</dbReference>
<sequence length="308" mass="32166">MNVDRRQAMEKIVGFAGMAAGAAAVSPALLASDTCPTDGAIGIGSAGGQELGNNLLQYVNLDPMSVARRAYAGYGRGGCMYGVFDAIIKELSIQGHEDACNFAAIPTNITIYGGGGVKGWGSICGCVNAAAMAVNILGGIEQSAVVDAINRYYEKTPMPRGDQEFLTAIGAPTRQTDDGRPLNAELIGQSVAKSILCHTSVSNWSSVSKFGAGHAAKLERCAQVTAEVAFITVDFLNQSLAGTLTAERKASTNTECGSCHQPTAREPEQYIGSDVNAKMECQTCHSSHEQLAAIPDHADNGSCQSCHK</sequence>
<gene>
    <name evidence="2" type="ORF">SAMN04488540_106184</name>
</gene>
<dbReference type="Pfam" id="PF09719">
    <property type="entry name" value="C_GCAxxG_C_C"/>
    <property type="match status" value="1"/>
</dbReference>
<evidence type="ECO:0000313" key="2">
    <source>
        <dbReference type="EMBL" id="SDJ28605.1"/>
    </source>
</evidence>
<dbReference type="AlphaFoldDB" id="A0A1G8SIM5"/>
<name>A0A1G8SIM5_9GAMM</name>
<protein>
    <submittedName>
        <fullName evidence="2">Cytochrome c7</fullName>
    </submittedName>
</protein>
<dbReference type="InterPro" id="IPR006311">
    <property type="entry name" value="TAT_signal"/>
</dbReference>
<organism evidence="2 3">
    <name type="scientific">Ferrimonas sediminum</name>
    <dbReference type="NCBI Taxonomy" id="718193"/>
    <lineage>
        <taxon>Bacteria</taxon>
        <taxon>Pseudomonadati</taxon>
        <taxon>Pseudomonadota</taxon>
        <taxon>Gammaproteobacteria</taxon>
        <taxon>Alteromonadales</taxon>
        <taxon>Ferrimonadaceae</taxon>
        <taxon>Ferrimonas</taxon>
    </lineage>
</organism>
<dbReference type="RefSeq" id="WP_090365087.1">
    <property type="nucleotide sequence ID" value="NZ_FNEM01000006.1"/>
</dbReference>
<dbReference type="PROSITE" id="PS51318">
    <property type="entry name" value="TAT"/>
    <property type="match status" value="1"/>
</dbReference>
<dbReference type="OrthoDB" id="6397224at2"/>
<evidence type="ECO:0000313" key="3">
    <source>
        <dbReference type="Proteomes" id="UP000199527"/>
    </source>
</evidence>
<keyword evidence="3" id="KW-1185">Reference proteome</keyword>
<accession>A0A1G8SIM5</accession>
<proteinExistence type="predicted"/>
<dbReference type="InterPro" id="IPR029467">
    <property type="entry name" value="Cyt_c7-like"/>
</dbReference>
<dbReference type="SUPFAM" id="SSF48695">
    <property type="entry name" value="Multiheme cytochromes"/>
    <property type="match status" value="1"/>
</dbReference>